<keyword evidence="4" id="KW-1185">Reference proteome</keyword>
<proteinExistence type="predicted"/>
<reference evidence="3" key="1">
    <citation type="journal article" date="2014" name="Int. J. Syst. Evol. Microbiol.">
        <title>Complete genome sequence of Corynebacterium casei LMG S-19264T (=DSM 44701T), isolated from a smear-ripened cheese.</title>
        <authorList>
            <consortium name="US DOE Joint Genome Institute (JGI-PGF)"/>
            <person name="Walter F."/>
            <person name="Albersmeier A."/>
            <person name="Kalinowski J."/>
            <person name="Ruckert C."/>
        </authorList>
    </citation>
    <scope>NUCLEOTIDE SEQUENCE</scope>
    <source>
        <strain evidence="3">JCM 17820</strain>
    </source>
</reference>
<dbReference type="GO" id="GO:0016491">
    <property type="term" value="F:oxidoreductase activity"/>
    <property type="evidence" value="ECO:0007669"/>
    <property type="project" value="UniProtKB-KW"/>
</dbReference>
<evidence type="ECO:0000256" key="1">
    <source>
        <dbReference type="ARBA" id="ARBA00023002"/>
    </source>
</evidence>
<reference evidence="3" key="2">
    <citation type="submission" date="2020-09" db="EMBL/GenBank/DDBJ databases">
        <authorList>
            <person name="Sun Q."/>
            <person name="Ohkuma M."/>
        </authorList>
    </citation>
    <scope>NUCLEOTIDE SEQUENCE</scope>
    <source>
        <strain evidence="3">JCM 17820</strain>
    </source>
</reference>
<gene>
    <name evidence="3" type="ORF">GCM10009030_14320</name>
</gene>
<feature type="domain" description="NADP-dependent oxidoreductase" evidence="2">
    <location>
        <begin position="22"/>
        <end position="325"/>
    </location>
</feature>
<protein>
    <submittedName>
        <fullName evidence="3">Aryl-alcohol dehydrogenase</fullName>
    </submittedName>
</protein>
<evidence type="ECO:0000259" key="2">
    <source>
        <dbReference type="Pfam" id="PF00248"/>
    </source>
</evidence>
<dbReference type="Proteomes" id="UP000605784">
    <property type="component" value="Unassembled WGS sequence"/>
</dbReference>
<dbReference type="SUPFAM" id="SSF51430">
    <property type="entry name" value="NAD(P)-linked oxidoreductase"/>
    <property type="match status" value="1"/>
</dbReference>
<evidence type="ECO:0000313" key="4">
    <source>
        <dbReference type="Proteomes" id="UP000605784"/>
    </source>
</evidence>
<dbReference type="PANTHER" id="PTHR43364">
    <property type="entry name" value="NADH-SPECIFIC METHYLGLYOXAL REDUCTASE-RELATED"/>
    <property type="match status" value="1"/>
</dbReference>
<name>A0A830GKA4_9EURY</name>
<dbReference type="InterPro" id="IPR036812">
    <property type="entry name" value="NAD(P)_OxRdtase_dom_sf"/>
</dbReference>
<keyword evidence="1" id="KW-0560">Oxidoreductase</keyword>
<dbReference type="Pfam" id="PF00248">
    <property type="entry name" value="Aldo_ket_red"/>
    <property type="match status" value="1"/>
</dbReference>
<evidence type="ECO:0000313" key="3">
    <source>
        <dbReference type="EMBL" id="GGN91412.1"/>
    </source>
</evidence>
<dbReference type="InterPro" id="IPR050523">
    <property type="entry name" value="AKR_Detox_Biosynth"/>
</dbReference>
<dbReference type="PANTHER" id="PTHR43364:SF4">
    <property type="entry name" value="NAD(P)-LINKED OXIDOREDUCTASE SUPERFAMILY PROTEIN"/>
    <property type="match status" value="1"/>
</dbReference>
<accession>A0A830GKA4</accession>
<dbReference type="EMBL" id="BMOU01000002">
    <property type="protein sequence ID" value="GGN91412.1"/>
    <property type="molecule type" value="Genomic_DNA"/>
</dbReference>
<dbReference type="AlphaFoldDB" id="A0A830GKA4"/>
<dbReference type="GO" id="GO:0005829">
    <property type="term" value="C:cytosol"/>
    <property type="evidence" value="ECO:0007669"/>
    <property type="project" value="UniProtKB-ARBA"/>
</dbReference>
<comment type="caution">
    <text evidence="3">The sequence shown here is derived from an EMBL/GenBank/DDBJ whole genome shotgun (WGS) entry which is preliminary data.</text>
</comment>
<dbReference type="InterPro" id="IPR023210">
    <property type="entry name" value="NADP_OxRdtase_dom"/>
</dbReference>
<organism evidence="3 4">
    <name type="scientific">Haloarcula pellucida</name>
    <dbReference type="NCBI Taxonomy" id="1427151"/>
    <lineage>
        <taxon>Archaea</taxon>
        <taxon>Methanobacteriati</taxon>
        <taxon>Methanobacteriota</taxon>
        <taxon>Stenosarchaea group</taxon>
        <taxon>Halobacteria</taxon>
        <taxon>Halobacteriales</taxon>
        <taxon>Haloarculaceae</taxon>
        <taxon>Haloarcula</taxon>
    </lineage>
</organism>
<dbReference type="RefSeq" id="WP_188995932.1">
    <property type="nucleotide sequence ID" value="NZ_BMOU01000002.1"/>
</dbReference>
<dbReference type="Gene3D" id="3.20.20.100">
    <property type="entry name" value="NADP-dependent oxidoreductase domain"/>
    <property type="match status" value="1"/>
</dbReference>
<dbReference type="FunFam" id="3.20.20.100:FF:000004">
    <property type="entry name" value="Oxidoreductase, aldo/keto reductase"/>
    <property type="match status" value="1"/>
</dbReference>
<sequence>MALDDVDLDYVRLGETGLSVSELSFGTWRFGRETADGTLEIGAERAHELLDAYEAAGGRFIDTADVYGGGDSEDWIGDWLTERDREEYVLASKIYWPTREDDPNGRGLGRKHIRRNIDLMLDRLGTDYLDVLYIHRWDEDTPARELMRTLTGLVDDGKVNYLGASTFEPNAWRVAQANELAEREGLEPFTVSQPRYNLVNREVEGDYLDMCAHYGLGVCPWSPLGQGVLTGKYDRADRDTDASAGRSEDWKESYLTDENFHVVDEVRAVADEVDATPAQVSLAWLMHHDSVAVPLVGARTVEQLEENLGAADVDLSAEQFERLAESKAGPYENI</sequence>